<evidence type="ECO:0000313" key="1">
    <source>
        <dbReference type="EMBL" id="DAF59174.1"/>
    </source>
</evidence>
<protein>
    <submittedName>
        <fullName evidence="1">Uncharacterized protein</fullName>
    </submittedName>
</protein>
<proteinExistence type="predicted"/>
<reference evidence="1" key="1">
    <citation type="journal article" date="2021" name="Proc. Natl. Acad. Sci. U.S.A.">
        <title>A Catalog of Tens of Thousands of Viruses from Human Metagenomes Reveals Hidden Associations with Chronic Diseases.</title>
        <authorList>
            <person name="Tisza M.J."/>
            <person name="Buck C.B."/>
        </authorList>
    </citation>
    <scope>NUCLEOTIDE SEQUENCE</scope>
    <source>
        <strain evidence="1">Ctmqi22</strain>
    </source>
</reference>
<name>A0A8S5T7F6_9CAUD</name>
<dbReference type="EMBL" id="BK032764">
    <property type="protein sequence ID" value="DAF59174.1"/>
    <property type="molecule type" value="Genomic_DNA"/>
</dbReference>
<accession>A0A8S5T7F6</accession>
<sequence length="106" mass="12167">MKSKIRNDLAVTVDGVDLTTISKPEFYVRQANKFFQYTPEIVDEKTMVVRIPFEDAMQLTPKKIVNGLKSPPCMVQFAFTRENGTPDYSEKLEVDVEDLLKTEGYQ</sequence>
<organism evidence="1">
    <name type="scientific">Siphoviridae sp. ctmqi22</name>
    <dbReference type="NCBI Taxonomy" id="2827934"/>
    <lineage>
        <taxon>Viruses</taxon>
        <taxon>Duplodnaviria</taxon>
        <taxon>Heunggongvirae</taxon>
        <taxon>Uroviricota</taxon>
        <taxon>Caudoviricetes</taxon>
    </lineage>
</organism>